<dbReference type="KEGG" id="tps:THAPSDRAFT_11424"/>
<feature type="compositionally biased region" description="Low complexity" evidence="1">
    <location>
        <begin position="471"/>
        <end position="498"/>
    </location>
</feature>
<dbReference type="GeneID" id="7447805"/>
<dbReference type="Proteomes" id="UP000001449">
    <property type="component" value="Chromosome 20"/>
</dbReference>
<feature type="chain" id="PRO_5002869366" description="WAP domain-containing protein" evidence="2">
    <location>
        <begin position="20"/>
        <end position="531"/>
    </location>
</feature>
<keyword evidence="2" id="KW-0732">Signal</keyword>
<dbReference type="PaxDb" id="35128-Thaps11424"/>
<keyword evidence="4" id="KW-1185">Reference proteome</keyword>
<evidence type="ECO:0000256" key="2">
    <source>
        <dbReference type="SAM" id="SignalP"/>
    </source>
</evidence>
<name>B8CEH6_THAPS</name>
<dbReference type="AlphaFoldDB" id="B8CEH6"/>
<proteinExistence type="predicted"/>
<evidence type="ECO:0008006" key="5">
    <source>
        <dbReference type="Google" id="ProtNLM"/>
    </source>
</evidence>
<feature type="signal peptide" evidence="2">
    <location>
        <begin position="1"/>
        <end position="19"/>
    </location>
</feature>
<protein>
    <recommendedName>
        <fullName evidence="5">WAP domain-containing protein</fullName>
    </recommendedName>
</protein>
<dbReference type="RefSeq" id="XP_002294676.1">
    <property type="nucleotide sequence ID" value="XM_002294640.1"/>
</dbReference>
<dbReference type="InParanoid" id="B8CEH6"/>
<sequence length="531" mass="59626">MKILLQSWLLITAIASSSATHLRRNAIANQLHHRVLQLQQDTEGTFLSKHIQYEDDVIEGMSMSKKTNKKGRGSRNRPHETYNIEMDDNLIYTITNVNKHWLDTKAKELRSGLDRIKIRRGAIMTRDNAEIDLQGRSPRVVSDRGGTMFHRGLGDEPPKELANGNRTVLAVKIITTEDGESYSFSEDYLSKRVFGDNMTLVSRYRDCSYGRMIFTKPADFRLRNGVVTVEVKSKAEKASDIRNLVTTELKDQFNVNDITDLADHLMYCMPAKAMDGNRVSGQVHLLILTVSNECSADRSLFESRRSWGTTSICITVEKGRTNMQINQLGWYVNGTKTITPIEMSGGCSFHGKLYGISDYEAGRTVVLKINNKDSDVDYYVGFNRKDGINKGTREGGDQVMITKADSEGAGSTKSWLQAKLSDPRDNDVFSYTINEFDKEKKELAITVDEINTNDTPGYAIIRVEYDSGSCTDPLPDDTTTTTSTDPTTTMPTTTSTSPQCIEEDDRCTFGDDKCCQGLECDKKKNMVQQQK</sequence>
<evidence type="ECO:0000256" key="1">
    <source>
        <dbReference type="SAM" id="MobiDB-lite"/>
    </source>
</evidence>
<evidence type="ECO:0000313" key="3">
    <source>
        <dbReference type="EMBL" id="EED88036.1"/>
    </source>
</evidence>
<accession>B8CEH6</accession>
<reference evidence="3 4" key="1">
    <citation type="journal article" date="2004" name="Science">
        <title>The genome of the diatom Thalassiosira pseudonana: ecology, evolution, and metabolism.</title>
        <authorList>
            <person name="Armbrust E.V."/>
            <person name="Berges J.A."/>
            <person name="Bowler C."/>
            <person name="Green B.R."/>
            <person name="Martinez D."/>
            <person name="Putnam N.H."/>
            <person name="Zhou S."/>
            <person name="Allen A.E."/>
            <person name="Apt K.E."/>
            <person name="Bechner M."/>
            <person name="Brzezinski M.A."/>
            <person name="Chaal B.K."/>
            <person name="Chiovitti A."/>
            <person name="Davis A.K."/>
            <person name="Demarest M.S."/>
            <person name="Detter J.C."/>
            <person name="Glavina T."/>
            <person name="Goodstein D."/>
            <person name="Hadi M.Z."/>
            <person name="Hellsten U."/>
            <person name="Hildebrand M."/>
            <person name="Jenkins B.D."/>
            <person name="Jurka J."/>
            <person name="Kapitonov V.V."/>
            <person name="Kroger N."/>
            <person name="Lau W.W."/>
            <person name="Lane T.W."/>
            <person name="Larimer F.W."/>
            <person name="Lippmeier J.C."/>
            <person name="Lucas S."/>
            <person name="Medina M."/>
            <person name="Montsant A."/>
            <person name="Obornik M."/>
            <person name="Parker M.S."/>
            <person name="Palenik B."/>
            <person name="Pazour G.J."/>
            <person name="Richardson P.M."/>
            <person name="Rynearson T.A."/>
            <person name="Saito M.A."/>
            <person name="Schwartz D.C."/>
            <person name="Thamatrakoln K."/>
            <person name="Valentin K."/>
            <person name="Vardi A."/>
            <person name="Wilkerson F.P."/>
            <person name="Rokhsar D.S."/>
        </authorList>
    </citation>
    <scope>NUCLEOTIDE SEQUENCE [LARGE SCALE GENOMIC DNA]</scope>
    <source>
        <strain evidence="3 4">CCMP1335</strain>
    </source>
</reference>
<dbReference type="HOGENOM" id="CLU_513419_0_0_1"/>
<gene>
    <name evidence="3" type="ORF">THAPSDRAFT_11424</name>
</gene>
<feature type="region of interest" description="Disordered" evidence="1">
    <location>
        <begin position="469"/>
        <end position="499"/>
    </location>
</feature>
<evidence type="ECO:0000313" key="4">
    <source>
        <dbReference type="Proteomes" id="UP000001449"/>
    </source>
</evidence>
<reference evidence="3 4" key="2">
    <citation type="journal article" date="2008" name="Nature">
        <title>The Phaeodactylum genome reveals the evolutionary history of diatom genomes.</title>
        <authorList>
            <person name="Bowler C."/>
            <person name="Allen A.E."/>
            <person name="Badger J.H."/>
            <person name="Grimwood J."/>
            <person name="Jabbari K."/>
            <person name="Kuo A."/>
            <person name="Maheswari U."/>
            <person name="Martens C."/>
            <person name="Maumus F."/>
            <person name="Otillar R.P."/>
            <person name="Rayko E."/>
            <person name="Salamov A."/>
            <person name="Vandepoele K."/>
            <person name="Beszteri B."/>
            <person name="Gruber A."/>
            <person name="Heijde M."/>
            <person name="Katinka M."/>
            <person name="Mock T."/>
            <person name="Valentin K."/>
            <person name="Verret F."/>
            <person name="Berges J.A."/>
            <person name="Brownlee C."/>
            <person name="Cadoret J.P."/>
            <person name="Chiovitti A."/>
            <person name="Choi C.J."/>
            <person name="Coesel S."/>
            <person name="De Martino A."/>
            <person name="Detter J.C."/>
            <person name="Durkin C."/>
            <person name="Falciatore A."/>
            <person name="Fournet J."/>
            <person name="Haruta M."/>
            <person name="Huysman M.J."/>
            <person name="Jenkins B.D."/>
            <person name="Jiroutova K."/>
            <person name="Jorgensen R.E."/>
            <person name="Joubert Y."/>
            <person name="Kaplan A."/>
            <person name="Kroger N."/>
            <person name="Kroth P.G."/>
            <person name="La Roche J."/>
            <person name="Lindquist E."/>
            <person name="Lommer M."/>
            <person name="Martin-Jezequel V."/>
            <person name="Lopez P.J."/>
            <person name="Lucas S."/>
            <person name="Mangogna M."/>
            <person name="McGinnis K."/>
            <person name="Medlin L.K."/>
            <person name="Montsant A."/>
            <person name="Oudot-Le Secq M.P."/>
            <person name="Napoli C."/>
            <person name="Obornik M."/>
            <person name="Parker M.S."/>
            <person name="Petit J.L."/>
            <person name="Porcel B.M."/>
            <person name="Poulsen N."/>
            <person name="Robison M."/>
            <person name="Rychlewski L."/>
            <person name="Rynearson T.A."/>
            <person name="Schmutz J."/>
            <person name="Shapiro H."/>
            <person name="Siaut M."/>
            <person name="Stanley M."/>
            <person name="Sussman M.R."/>
            <person name="Taylor A.R."/>
            <person name="Vardi A."/>
            <person name="von Dassow P."/>
            <person name="Vyverman W."/>
            <person name="Willis A."/>
            <person name="Wyrwicz L.S."/>
            <person name="Rokhsar D.S."/>
            <person name="Weissenbach J."/>
            <person name="Armbrust E.V."/>
            <person name="Green B.R."/>
            <person name="Van de Peer Y."/>
            <person name="Grigoriev I.V."/>
        </authorList>
    </citation>
    <scope>NUCLEOTIDE SEQUENCE [LARGE SCALE GENOMIC DNA]</scope>
    <source>
        <strain evidence="3 4">CCMP1335</strain>
    </source>
</reference>
<dbReference type="EMBL" id="CM000652">
    <property type="protein sequence ID" value="EED88036.1"/>
    <property type="molecule type" value="Genomic_DNA"/>
</dbReference>
<dbReference type="eggNOG" id="ENOG502SRDR">
    <property type="taxonomic scope" value="Eukaryota"/>
</dbReference>
<organism evidence="3 4">
    <name type="scientific">Thalassiosira pseudonana</name>
    <name type="common">Marine diatom</name>
    <name type="synonym">Cyclotella nana</name>
    <dbReference type="NCBI Taxonomy" id="35128"/>
    <lineage>
        <taxon>Eukaryota</taxon>
        <taxon>Sar</taxon>
        <taxon>Stramenopiles</taxon>
        <taxon>Ochrophyta</taxon>
        <taxon>Bacillariophyta</taxon>
        <taxon>Coscinodiscophyceae</taxon>
        <taxon>Thalassiosirophycidae</taxon>
        <taxon>Thalassiosirales</taxon>
        <taxon>Thalassiosiraceae</taxon>
        <taxon>Thalassiosira</taxon>
    </lineage>
</organism>
<dbReference type="OMA" id="NECSADR"/>